<keyword evidence="3" id="KW-0539">Nucleus</keyword>
<organism evidence="5 6">
    <name type="scientific">Nematostella vectensis</name>
    <name type="common">Starlet sea anemone</name>
    <dbReference type="NCBI Taxonomy" id="45351"/>
    <lineage>
        <taxon>Eukaryota</taxon>
        <taxon>Metazoa</taxon>
        <taxon>Cnidaria</taxon>
        <taxon>Anthozoa</taxon>
        <taxon>Hexacorallia</taxon>
        <taxon>Actiniaria</taxon>
        <taxon>Edwardsiidae</taxon>
        <taxon>Nematostella</taxon>
    </lineage>
</organism>
<dbReference type="InterPro" id="IPR037129">
    <property type="entry name" value="XPA_sf"/>
</dbReference>
<dbReference type="AlphaFoldDB" id="A7SP61"/>
<evidence type="ECO:0000256" key="3">
    <source>
        <dbReference type="ARBA" id="ARBA00023242"/>
    </source>
</evidence>
<dbReference type="GO" id="GO:0003684">
    <property type="term" value="F:damaged DNA binding"/>
    <property type="evidence" value="ECO:0007669"/>
    <property type="project" value="InterPro"/>
</dbReference>
<evidence type="ECO:0000256" key="1">
    <source>
        <dbReference type="ARBA" id="ARBA00004123"/>
    </source>
</evidence>
<dbReference type="Gene3D" id="3.90.530.10">
    <property type="entry name" value="XPA C-terminal domain"/>
    <property type="match status" value="1"/>
</dbReference>
<accession>A7SP61</accession>
<keyword evidence="2" id="KW-0862">Zinc</keyword>
<dbReference type="GO" id="GO:0006289">
    <property type="term" value="P:nucleotide-excision repair"/>
    <property type="evidence" value="ECO:0007669"/>
    <property type="project" value="InterPro"/>
</dbReference>
<name>A7SP61_NEMVE</name>
<evidence type="ECO:0000256" key="2">
    <source>
        <dbReference type="ARBA" id="ARBA00022833"/>
    </source>
</evidence>
<evidence type="ECO:0000313" key="5">
    <source>
        <dbReference type="EMBL" id="EDO34508.1"/>
    </source>
</evidence>
<dbReference type="InterPro" id="IPR022656">
    <property type="entry name" value="XPA_C"/>
</dbReference>
<dbReference type="STRING" id="45351.A7SP61"/>
<reference evidence="5 6" key="1">
    <citation type="journal article" date="2007" name="Science">
        <title>Sea anemone genome reveals ancestral eumetazoan gene repertoire and genomic organization.</title>
        <authorList>
            <person name="Putnam N.H."/>
            <person name="Srivastava M."/>
            <person name="Hellsten U."/>
            <person name="Dirks B."/>
            <person name="Chapman J."/>
            <person name="Salamov A."/>
            <person name="Terry A."/>
            <person name="Shapiro H."/>
            <person name="Lindquist E."/>
            <person name="Kapitonov V.V."/>
            <person name="Jurka J."/>
            <person name="Genikhovich G."/>
            <person name="Grigoriev I.V."/>
            <person name="Lucas S.M."/>
            <person name="Steele R.E."/>
            <person name="Finnerty J.R."/>
            <person name="Technau U."/>
            <person name="Martindale M.Q."/>
            <person name="Rokhsar D.S."/>
        </authorList>
    </citation>
    <scope>NUCLEOTIDE SEQUENCE [LARGE SCALE GENOMIC DNA]</scope>
    <source>
        <strain evidence="6">CH2 X CH6</strain>
    </source>
</reference>
<dbReference type="PANTHER" id="PTHR10142:SF0">
    <property type="entry name" value="DNA REPAIR PROTEIN COMPLEMENTING XP-A CELLS"/>
    <property type="match status" value="1"/>
</dbReference>
<evidence type="ECO:0000259" key="4">
    <source>
        <dbReference type="Pfam" id="PF05181"/>
    </source>
</evidence>
<dbReference type="InterPro" id="IPR000465">
    <property type="entry name" value="XPA/RAD14"/>
</dbReference>
<dbReference type="HOGENOM" id="CLU_1462979_0_0_1"/>
<dbReference type="Pfam" id="PF05181">
    <property type="entry name" value="XPA_C"/>
    <property type="match status" value="1"/>
</dbReference>
<dbReference type="GO" id="GO:0005634">
    <property type="term" value="C:nucleus"/>
    <property type="evidence" value="ECO:0007669"/>
    <property type="project" value="UniProtKB-SubCell"/>
</dbReference>
<dbReference type="InterPro" id="IPR009061">
    <property type="entry name" value="DNA-bd_dom_put_sf"/>
</dbReference>
<dbReference type="SUPFAM" id="SSF46955">
    <property type="entry name" value="Putative DNA-binding domain"/>
    <property type="match status" value="1"/>
</dbReference>
<dbReference type="PANTHER" id="PTHR10142">
    <property type="entry name" value="DNA REPAIR PROTEIN COMPLEMENTING XP-A CELLS"/>
    <property type="match status" value="1"/>
</dbReference>
<feature type="domain" description="XPA C-terminal" evidence="4">
    <location>
        <begin position="13"/>
        <end position="56"/>
    </location>
</feature>
<dbReference type="CDD" id="cd21075">
    <property type="entry name" value="DBD_XPA-like"/>
    <property type="match status" value="1"/>
</dbReference>
<evidence type="ECO:0000313" key="6">
    <source>
        <dbReference type="Proteomes" id="UP000001593"/>
    </source>
</evidence>
<dbReference type="EMBL" id="DS469728">
    <property type="protein sequence ID" value="EDO34508.1"/>
    <property type="molecule type" value="Genomic_DNA"/>
</dbReference>
<comment type="subcellular location">
    <subcellularLocation>
        <location evidence="1">Nucleus</location>
    </subcellularLocation>
</comment>
<dbReference type="InParanoid" id="A7SP61"/>
<proteinExistence type="predicted"/>
<keyword evidence="6" id="KW-1185">Reference proteome</keyword>
<sequence>MAENSKDDVKHAIAKGNAKRDYLLSDEDLKELNHETKDNPINKSYPPMKIFKLSEVKSKAVEVWGSLEKLEDEKTKRKQKKVNVETKNEEEKRKFWDCEEIYEPLKKYMDELKLPVVAKEVPPATKGLLDCDVILCYSDCMNSRPPGALPFQLGLLNIHKTISQDKQKVSVMGKAYLQEQDTSGG</sequence>
<gene>
    <name evidence="5" type="ORF">NEMVEDRAFT_v1g215256</name>
</gene>
<dbReference type="Proteomes" id="UP000001593">
    <property type="component" value="Unassembled WGS sequence"/>
</dbReference>
<protein>
    <recommendedName>
        <fullName evidence="4">XPA C-terminal domain-containing protein</fullName>
    </recommendedName>
</protein>